<dbReference type="GO" id="GO:0030435">
    <property type="term" value="P:sporulation resulting in formation of a cellular spore"/>
    <property type="evidence" value="ECO:0007669"/>
    <property type="project" value="UniProtKB-KW"/>
</dbReference>
<evidence type="ECO:0000256" key="3">
    <source>
        <dbReference type="ARBA" id="ARBA00022553"/>
    </source>
</evidence>
<dbReference type="Gene3D" id="3.30.565.10">
    <property type="entry name" value="Histidine kinase-like ATPase, C-terminal domain"/>
    <property type="match status" value="1"/>
</dbReference>
<dbReference type="SMART" id="SM00388">
    <property type="entry name" value="HisKA"/>
    <property type="match status" value="1"/>
</dbReference>
<evidence type="ECO:0000256" key="4">
    <source>
        <dbReference type="ARBA" id="ARBA00022679"/>
    </source>
</evidence>
<keyword evidence="7" id="KW-0067">ATP-binding</keyword>
<dbReference type="SMART" id="SM00387">
    <property type="entry name" value="HATPase_c"/>
    <property type="match status" value="1"/>
</dbReference>
<evidence type="ECO:0000313" key="13">
    <source>
        <dbReference type="EMBL" id="NOU96324.1"/>
    </source>
</evidence>
<evidence type="ECO:0000259" key="10">
    <source>
        <dbReference type="PROSITE" id="PS50109"/>
    </source>
</evidence>
<evidence type="ECO:0000313" key="14">
    <source>
        <dbReference type="Proteomes" id="UP000641588"/>
    </source>
</evidence>
<keyword evidence="9" id="KW-0902">Two-component regulatory system</keyword>
<dbReference type="Pfam" id="PF13426">
    <property type="entry name" value="PAS_9"/>
    <property type="match status" value="1"/>
</dbReference>
<dbReference type="SMART" id="SM00091">
    <property type="entry name" value="PAS"/>
    <property type="match status" value="2"/>
</dbReference>
<dbReference type="Pfam" id="PF02518">
    <property type="entry name" value="HATPase_c"/>
    <property type="match status" value="1"/>
</dbReference>
<dbReference type="SUPFAM" id="SSF55785">
    <property type="entry name" value="PYP-like sensor domain (PAS domain)"/>
    <property type="match status" value="3"/>
</dbReference>
<dbReference type="Proteomes" id="UP000641588">
    <property type="component" value="Unassembled WGS sequence"/>
</dbReference>
<dbReference type="AlphaFoldDB" id="A0A972K148"/>
<dbReference type="InterPro" id="IPR000014">
    <property type="entry name" value="PAS"/>
</dbReference>
<evidence type="ECO:0000256" key="9">
    <source>
        <dbReference type="ARBA" id="ARBA00023012"/>
    </source>
</evidence>
<dbReference type="Pfam" id="PF08447">
    <property type="entry name" value="PAS_3"/>
    <property type="match status" value="2"/>
</dbReference>
<feature type="domain" description="Histidine kinase" evidence="10">
    <location>
        <begin position="373"/>
        <end position="578"/>
    </location>
</feature>
<dbReference type="InterPro" id="IPR003594">
    <property type="entry name" value="HATPase_dom"/>
</dbReference>
<evidence type="ECO:0000259" key="12">
    <source>
        <dbReference type="PROSITE" id="PS50113"/>
    </source>
</evidence>
<keyword evidence="4" id="KW-0808">Transferase</keyword>
<dbReference type="NCBIfam" id="TIGR00229">
    <property type="entry name" value="sensory_box"/>
    <property type="match status" value="3"/>
</dbReference>
<dbReference type="InterPro" id="IPR003661">
    <property type="entry name" value="HisK_dim/P_dom"/>
</dbReference>
<dbReference type="FunFam" id="1.10.287.130:FF:000040">
    <property type="entry name" value="PAS domain-containing sensor histidine kinase"/>
    <property type="match status" value="1"/>
</dbReference>
<dbReference type="EC" id="2.7.13.3" evidence="2"/>
<dbReference type="InterPro" id="IPR000700">
    <property type="entry name" value="PAS-assoc_C"/>
</dbReference>
<dbReference type="CDD" id="cd00130">
    <property type="entry name" value="PAS"/>
    <property type="match status" value="3"/>
</dbReference>
<keyword evidence="14" id="KW-1185">Reference proteome</keyword>
<dbReference type="InterPro" id="IPR001610">
    <property type="entry name" value="PAC"/>
</dbReference>
<keyword evidence="5" id="KW-0547">Nucleotide-binding</keyword>
<dbReference type="InterPro" id="IPR005467">
    <property type="entry name" value="His_kinase_dom"/>
</dbReference>
<dbReference type="Gene3D" id="3.30.450.20">
    <property type="entry name" value="PAS domain"/>
    <property type="match status" value="3"/>
</dbReference>
<dbReference type="InterPro" id="IPR036097">
    <property type="entry name" value="HisK_dim/P_sf"/>
</dbReference>
<keyword evidence="3" id="KW-0597">Phosphoprotein</keyword>
<dbReference type="InterPro" id="IPR035965">
    <property type="entry name" value="PAS-like_dom_sf"/>
</dbReference>
<sequence length="592" mass="66489">MDGQMKLVNPALCGLLGYDESEILTVGYFTLVHPDDLKAFLLQIGLLNKQDPSAFKLELRMVHKSGQSIWTTQQLSLITVDTGQQPLFHVHIVDISLQKKQVEQALITSQKSLAEAQKIACIGSWDWDIRKDEIIWTEQLFSIVELHPSRVIGNSNNIMNFVHPHDREIFQQKLELAMSSGMYELECRLITAKSRIKHVYIQGIVIMDEQGTPLKIQGIVQDISERKQSQALLEETYDRYTSLKNYNPDAIMSLDRRGFITSANPAAEELTGYSTEELTGVHFTSLLHADDVSLMTGRFKLLMEGKHIKRADIRMLHKDGLVIDLLVTLAPIIIQQQLIGCYVMVKDVTEQKKRDEMLRNSEKLSVVGQLAAGVAHEIRNPLTALKGFIQLMLNSNQQVPKYLDIMKEELDRIELIVSELLVLSKPQSLRLKSMNLKDLAEEVMTLIGTQAIMNNVEIILIAEQDNYPVYCDPNQIKQVIINFLKNSIEAMKDGGIIKIHLQEASAGYTALCIEDQGCGIPEEQLSRLGEPFFTTKEGGTGLGLMISHKIIEQHGGQFFVTSELNEGTQIEVRFPLPTEGILEGDGAVLVDC</sequence>
<dbReference type="PROSITE" id="PS50112">
    <property type="entry name" value="PAS"/>
    <property type="match status" value="3"/>
</dbReference>
<accession>A0A972K148</accession>
<dbReference type="CDD" id="cd00082">
    <property type="entry name" value="HisKA"/>
    <property type="match status" value="1"/>
</dbReference>
<protein>
    <recommendedName>
        <fullName evidence="2">histidine kinase</fullName>
        <ecNumber evidence="2">2.7.13.3</ecNumber>
    </recommendedName>
</protein>
<evidence type="ECO:0000259" key="11">
    <source>
        <dbReference type="PROSITE" id="PS50112"/>
    </source>
</evidence>
<dbReference type="GO" id="GO:0000155">
    <property type="term" value="F:phosphorelay sensor kinase activity"/>
    <property type="evidence" value="ECO:0007669"/>
    <property type="project" value="InterPro"/>
</dbReference>
<feature type="domain" description="PAC" evidence="12">
    <location>
        <begin position="309"/>
        <end position="360"/>
    </location>
</feature>
<dbReference type="PRINTS" id="PR00344">
    <property type="entry name" value="BCTRLSENSOR"/>
</dbReference>
<evidence type="ECO:0000256" key="1">
    <source>
        <dbReference type="ARBA" id="ARBA00000085"/>
    </source>
</evidence>
<proteinExistence type="predicted"/>
<evidence type="ECO:0000256" key="7">
    <source>
        <dbReference type="ARBA" id="ARBA00022840"/>
    </source>
</evidence>
<evidence type="ECO:0000256" key="2">
    <source>
        <dbReference type="ARBA" id="ARBA00012438"/>
    </source>
</evidence>
<comment type="caution">
    <text evidence="13">The sequence shown here is derived from an EMBL/GenBank/DDBJ whole genome shotgun (WGS) entry which is preliminary data.</text>
</comment>
<dbReference type="PANTHER" id="PTHR43065">
    <property type="entry name" value="SENSOR HISTIDINE KINASE"/>
    <property type="match status" value="1"/>
</dbReference>
<dbReference type="SMART" id="SM00086">
    <property type="entry name" value="PAC"/>
    <property type="match status" value="3"/>
</dbReference>
<gene>
    <name evidence="13" type="ORF">GC093_24350</name>
</gene>
<dbReference type="InterPro" id="IPR013655">
    <property type="entry name" value="PAS_fold_3"/>
</dbReference>
<feature type="domain" description="PAC" evidence="12">
    <location>
        <begin position="183"/>
        <end position="235"/>
    </location>
</feature>
<dbReference type="Gene3D" id="2.10.70.100">
    <property type="match status" value="1"/>
</dbReference>
<evidence type="ECO:0000256" key="8">
    <source>
        <dbReference type="ARBA" id="ARBA00022969"/>
    </source>
</evidence>
<feature type="domain" description="PAS" evidence="11">
    <location>
        <begin position="136"/>
        <end position="181"/>
    </location>
</feature>
<dbReference type="Pfam" id="PF00512">
    <property type="entry name" value="HisKA"/>
    <property type="match status" value="1"/>
</dbReference>
<keyword evidence="8" id="KW-0749">Sporulation</keyword>
<dbReference type="GO" id="GO:0005524">
    <property type="term" value="F:ATP binding"/>
    <property type="evidence" value="ECO:0007669"/>
    <property type="project" value="UniProtKB-KW"/>
</dbReference>
<evidence type="ECO:0000256" key="6">
    <source>
        <dbReference type="ARBA" id="ARBA00022777"/>
    </source>
</evidence>
<dbReference type="SUPFAM" id="SSF47384">
    <property type="entry name" value="Homodimeric domain of signal transducing histidine kinase"/>
    <property type="match status" value="1"/>
</dbReference>
<dbReference type="PROSITE" id="PS50109">
    <property type="entry name" value="HIS_KIN"/>
    <property type="match status" value="1"/>
</dbReference>
<feature type="domain" description="PAS" evidence="11">
    <location>
        <begin position="236"/>
        <end position="306"/>
    </location>
</feature>
<dbReference type="EMBL" id="WHOD01000097">
    <property type="protein sequence ID" value="NOU96324.1"/>
    <property type="molecule type" value="Genomic_DNA"/>
</dbReference>
<keyword evidence="6" id="KW-0418">Kinase</keyword>
<evidence type="ECO:0000256" key="5">
    <source>
        <dbReference type="ARBA" id="ARBA00022741"/>
    </source>
</evidence>
<dbReference type="InterPro" id="IPR004358">
    <property type="entry name" value="Sig_transdc_His_kin-like_C"/>
</dbReference>
<dbReference type="CDD" id="cd00075">
    <property type="entry name" value="HATPase"/>
    <property type="match status" value="1"/>
</dbReference>
<comment type="catalytic activity">
    <reaction evidence="1">
        <text>ATP + protein L-histidine = ADP + protein N-phospho-L-histidine.</text>
        <dbReference type="EC" id="2.7.13.3"/>
    </reaction>
</comment>
<feature type="domain" description="PAS" evidence="11">
    <location>
        <begin position="1"/>
        <end position="36"/>
    </location>
</feature>
<dbReference type="PROSITE" id="PS50113">
    <property type="entry name" value="PAC"/>
    <property type="match status" value="2"/>
</dbReference>
<reference evidence="13" key="1">
    <citation type="submission" date="2019-10" db="EMBL/GenBank/DDBJ databases">
        <title>Description of Paenibacillus glebae sp. nov.</title>
        <authorList>
            <person name="Carlier A."/>
            <person name="Qi S."/>
        </authorList>
    </citation>
    <scope>NUCLEOTIDE SEQUENCE</scope>
    <source>
        <strain evidence="13">LMG 31456</strain>
    </source>
</reference>
<name>A0A972K148_9BACL</name>
<organism evidence="13 14">
    <name type="scientific">Paenibacillus foliorum</name>
    <dbReference type="NCBI Taxonomy" id="2654974"/>
    <lineage>
        <taxon>Bacteria</taxon>
        <taxon>Bacillati</taxon>
        <taxon>Bacillota</taxon>
        <taxon>Bacilli</taxon>
        <taxon>Bacillales</taxon>
        <taxon>Paenibacillaceae</taxon>
        <taxon>Paenibacillus</taxon>
    </lineage>
</organism>
<dbReference type="InterPro" id="IPR036890">
    <property type="entry name" value="HATPase_C_sf"/>
</dbReference>
<dbReference type="Gene3D" id="1.10.287.130">
    <property type="match status" value="1"/>
</dbReference>
<dbReference type="SUPFAM" id="SSF55874">
    <property type="entry name" value="ATPase domain of HSP90 chaperone/DNA topoisomerase II/histidine kinase"/>
    <property type="match status" value="1"/>
</dbReference>
<dbReference type="PANTHER" id="PTHR43065:SF10">
    <property type="entry name" value="PEROXIDE STRESS-ACTIVATED HISTIDINE KINASE MAK3"/>
    <property type="match status" value="1"/>
</dbReference>